<reference evidence="1 2" key="1">
    <citation type="journal article" date="2019" name="Nat. Ecol. Evol.">
        <title>Megaphylogeny resolves global patterns of mushroom evolution.</title>
        <authorList>
            <person name="Varga T."/>
            <person name="Krizsan K."/>
            <person name="Foldi C."/>
            <person name="Dima B."/>
            <person name="Sanchez-Garcia M."/>
            <person name="Sanchez-Ramirez S."/>
            <person name="Szollosi G.J."/>
            <person name="Szarkandi J.G."/>
            <person name="Papp V."/>
            <person name="Albert L."/>
            <person name="Andreopoulos W."/>
            <person name="Angelini C."/>
            <person name="Antonin V."/>
            <person name="Barry K.W."/>
            <person name="Bougher N.L."/>
            <person name="Buchanan P."/>
            <person name="Buyck B."/>
            <person name="Bense V."/>
            <person name="Catcheside P."/>
            <person name="Chovatia M."/>
            <person name="Cooper J."/>
            <person name="Damon W."/>
            <person name="Desjardin D."/>
            <person name="Finy P."/>
            <person name="Geml J."/>
            <person name="Haridas S."/>
            <person name="Hughes K."/>
            <person name="Justo A."/>
            <person name="Karasinski D."/>
            <person name="Kautmanova I."/>
            <person name="Kiss B."/>
            <person name="Kocsube S."/>
            <person name="Kotiranta H."/>
            <person name="LaButti K.M."/>
            <person name="Lechner B.E."/>
            <person name="Liimatainen K."/>
            <person name="Lipzen A."/>
            <person name="Lukacs Z."/>
            <person name="Mihaltcheva S."/>
            <person name="Morgado L.N."/>
            <person name="Niskanen T."/>
            <person name="Noordeloos M.E."/>
            <person name="Ohm R.A."/>
            <person name="Ortiz-Santana B."/>
            <person name="Ovrebo C."/>
            <person name="Racz N."/>
            <person name="Riley R."/>
            <person name="Savchenko A."/>
            <person name="Shiryaev A."/>
            <person name="Soop K."/>
            <person name="Spirin V."/>
            <person name="Szebenyi C."/>
            <person name="Tomsovsky M."/>
            <person name="Tulloss R.E."/>
            <person name="Uehling J."/>
            <person name="Grigoriev I.V."/>
            <person name="Vagvolgyi C."/>
            <person name="Papp T."/>
            <person name="Martin F.M."/>
            <person name="Miettinen O."/>
            <person name="Hibbett D.S."/>
            <person name="Nagy L.G."/>
        </authorList>
    </citation>
    <scope>NUCLEOTIDE SEQUENCE [LARGE SCALE GENOMIC DNA]</scope>
    <source>
        <strain evidence="1 2">CBS 962.96</strain>
    </source>
</reference>
<sequence>QIYICVKSQYWLNLTTLDRMLQCWLLIRYPMQKSTRAKLVRLYYELRIIPGVEPRVIRTCADMLTRLLANKSGSKRKLGVTDLQLPWRSLWGALKKELWVKKRIQDS</sequence>
<proteinExistence type="predicted"/>
<feature type="non-terminal residue" evidence="1">
    <location>
        <position position="1"/>
    </location>
</feature>
<dbReference type="AlphaFoldDB" id="A0A4S8L7N5"/>
<gene>
    <name evidence="1" type="ORF">K435DRAFT_579095</name>
</gene>
<protein>
    <submittedName>
        <fullName evidence="1">Uncharacterized protein</fullName>
    </submittedName>
</protein>
<keyword evidence="2" id="KW-1185">Reference proteome</keyword>
<dbReference type="OrthoDB" id="17907at2759"/>
<dbReference type="Proteomes" id="UP000297245">
    <property type="component" value="Unassembled WGS sequence"/>
</dbReference>
<organism evidence="1 2">
    <name type="scientific">Dendrothele bispora (strain CBS 962.96)</name>
    <dbReference type="NCBI Taxonomy" id="1314807"/>
    <lineage>
        <taxon>Eukaryota</taxon>
        <taxon>Fungi</taxon>
        <taxon>Dikarya</taxon>
        <taxon>Basidiomycota</taxon>
        <taxon>Agaricomycotina</taxon>
        <taxon>Agaricomycetes</taxon>
        <taxon>Agaricomycetidae</taxon>
        <taxon>Agaricales</taxon>
        <taxon>Agaricales incertae sedis</taxon>
        <taxon>Dendrothele</taxon>
    </lineage>
</organism>
<name>A0A4S8L7N5_DENBC</name>
<evidence type="ECO:0000313" key="2">
    <source>
        <dbReference type="Proteomes" id="UP000297245"/>
    </source>
</evidence>
<accession>A0A4S8L7N5</accession>
<feature type="non-terminal residue" evidence="1">
    <location>
        <position position="107"/>
    </location>
</feature>
<evidence type="ECO:0000313" key="1">
    <source>
        <dbReference type="EMBL" id="THU84669.1"/>
    </source>
</evidence>
<dbReference type="EMBL" id="ML179586">
    <property type="protein sequence ID" value="THU84669.1"/>
    <property type="molecule type" value="Genomic_DNA"/>
</dbReference>